<keyword evidence="8" id="KW-0282">Flagellum</keyword>
<keyword evidence="9" id="KW-1185">Reference proteome</keyword>
<keyword evidence="8" id="KW-0969">Cilium</keyword>
<evidence type="ECO:0000256" key="4">
    <source>
        <dbReference type="ARBA" id="ARBA00022692"/>
    </source>
</evidence>
<dbReference type="Gene3D" id="1.10.8.540">
    <property type="entry name" value="FHIPEP family, domain 3"/>
    <property type="match status" value="1"/>
</dbReference>
<dbReference type="HOGENOM" id="CLU_015346_3_0_10"/>
<dbReference type="PIRSF" id="PIRSF005419">
    <property type="entry name" value="FlhA"/>
    <property type="match status" value="1"/>
</dbReference>
<dbReference type="PANTHER" id="PTHR30161:SF1">
    <property type="entry name" value="FLAGELLAR BIOSYNTHESIS PROTEIN FLHA-RELATED"/>
    <property type="match status" value="1"/>
</dbReference>
<dbReference type="InterPro" id="IPR042194">
    <property type="entry name" value="FHIPEP_1"/>
</dbReference>
<evidence type="ECO:0000313" key="9">
    <source>
        <dbReference type="Proteomes" id="UP000007394"/>
    </source>
</evidence>
<organism evidence="8 9">
    <name type="scientific">Ignavibacterium album (strain DSM 19864 / JCM 16511 / NBRC 101810 / Mat9-16)</name>
    <dbReference type="NCBI Taxonomy" id="945713"/>
    <lineage>
        <taxon>Bacteria</taxon>
        <taxon>Pseudomonadati</taxon>
        <taxon>Ignavibacteriota</taxon>
        <taxon>Ignavibacteria</taxon>
        <taxon>Ignavibacteriales</taxon>
        <taxon>Ignavibacteriaceae</taxon>
        <taxon>Ignavibacterium</taxon>
    </lineage>
</organism>
<sequence length="683" mass="75336">MMKLFGKNSDLMLAFGLILILGLMIIPLPAVLLDFFLALSITLSVLILVVSLFINSPLDISVFPGLLLVSTLFRLALNISSTRLILIDGYAGKVIETFGSFVVRGDYVVGFIVFIILVIIQFVVIVKGSGRISEVAARFTLDAMPGKQMAIDADLNTGLINEDQARERREKISREAEFYGAMDGASKFVKGDAIAGLIINFINIVGGFIIGIGQRGLTITDALQQYTILTIGDGLVSQVPALLISTAAGFVVTRNASGVSLDSQFKTQLFSNYRVLAIVAATVFLFALLPGMPTLPFLILGVSLALSSYMKKRTSLNVEDSITDEKVTSPIPEETVEQYLQVDPIEIEIGYGLISLVDENQGGNLFQKISATRKFIALEYGVLIPPVRVRDNLQLNPNQYIIKIKGNIVSSDEIFPDRYLAMNPGGISEPLQGIPTKDPAFGLESYWITREEKDRAEMLGYTVVDAISVLSTNLQETLKKNFEKILTRQAVKQLLDALKKDYPAVVDEIQPDTLPLGTIQKVLQNLLKEYIPIKDMVQIIESLIDYSKVTKNIDVLTEYVRHSLGNTIANLYKDSNGVIHAAAIGESLEQYITRSLQNQKEATQTLGLTPQMLGELKVALENLYEKFNSLGYQPILITSATIRPYFYRLINSSFPDFVVLSYTELPSNVEIEFLDNLEINNAG</sequence>
<dbReference type="GO" id="GO:0009306">
    <property type="term" value="P:protein secretion"/>
    <property type="evidence" value="ECO:0007669"/>
    <property type="project" value="InterPro"/>
</dbReference>
<feature type="transmembrane region" description="Helical" evidence="7">
    <location>
        <begin position="193"/>
        <end position="214"/>
    </location>
</feature>
<dbReference type="AlphaFoldDB" id="I0AMM1"/>
<dbReference type="PANTHER" id="PTHR30161">
    <property type="entry name" value="FLAGELLAR EXPORT PROTEIN, MEMBRANE FLHA SUBUNIT-RELATED"/>
    <property type="match status" value="1"/>
</dbReference>
<name>I0AMM1_IGNAJ</name>
<comment type="subcellular location">
    <subcellularLocation>
        <location evidence="1 7">Cell membrane</location>
        <topology evidence="1 7">Multi-pass membrane protein</topology>
    </subcellularLocation>
</comment>
<proteinExistence type="inferred from homology"/>
<keyword evidence="7" id="KW-1005">Bacterial flagellum biogenesis</keyword>
<dbReference type="InterPro" id="IPR001712">
    <property type="entry name" value="T3SS_FHIPEP"/>
</dbReference>
<dbReference type="InterPro" id="IPR006301">
    <property type="entry name" value="FlhA"/>
</dbReference>
<keyword evidence="5 7" id="KW-1133">Transmembrane helix</keyword>
<protein>
    <recommendedName>
        <fullName evidence="7">Flagellar biosynthesis protein FlhA</fullName>
    </recommendedName>
</protein>
<dbReference type="eggNOG" id="COG1298">
    <property type="taxonomic scope" value="Bacteria"/>
</dbReference>
<feature type="transmembrane region" description="Helical" evidence="7">
    <location>
        <begin position="35"/>
        <end position="54"/>
    </location>
</feature>
<evidence type="ECO:0000256" key="5">
    <source>
        <dbReference type="ARBA" id="ARBA00022989"/>
    </source>
</evidence>
<dbReference type="Pfam" id="PF00771">
    <property type="entry name" value="FHIPEP"/>
    <property type="match status" value="1"/>
</dbReference>
<dbReference type="PATRIC" id="fig|945713.3.peg.2538"/>
<dbReference type="PRINTS" id="PR00949">
    <property type="entry name" value="TYPE3IMAPROT"/>
</dbReference>
<dbReference type="InterPro" id="IPR042196">
    <property type="entry name" value="FHIPEP_4"/>
</dbReference>
<dbReference type="RefSeq" id="WP_014561370.1">
    <property type="nucleotide sequence ID" value="NC_017464.1"/>
</dbReference>
<feature type="transmembrane region" description="Helical" evidence="7">
    <location>
        <begin position="107"/>
        <end position="126"/>
    </location>
</feature>
<keyword evidence="4 7" id="KW-0812">Transmembrane</keyword>
<dbReference type="KEGG" id="ial:IALB_2525"/>
<reference evidence="8 9" key="1">
    <citation type="journal article" date="2012" name="Front. Microbiol.">
        <title>Complete genome of Ignavibacterium album, a metabolically versatile, flagellated, facultative anaerobe from the phylum Chlorobi.</title>
        <authorList>
            <person name="Liu Z."/>
            <person name="Frigaard N.-U."/>
            <person name="Vogl K."/>
            <person name="Iino T."/>
            <person name="Ohkuma M."/>
            <person name="Overmann J."/>
            <person name="Bryant D.A."/>
        </authorList>
    </citation>
    <scope>NUCLEOTIDE SEQUENCE [LARGE SCALE GENOMIC DNA]</scope>
    <source>
        <strain evidence="9">DSM 19864 / JCM 16511 / NBRC 101810 / Mat9-16</strain>
    </source>
</reference>
<dbReference type="Gene3D" id="3.40.50.12790">
    <property type="entry name" value="FHIPEP family, domain 4"/>
    <property type="match status" value="1"/>
</dbReference>
<feature type="transmembrane region" description="Helical" evidence="7">
    <location>
        <begin position="226"/>
        <end position="252"/>
    </location>
</feature>
<evidence type="ECO:0000256" key="6">
    <source>
        <dbReference type="ARBA" id="ARBA00023136"/>
    </source>
</evidence>
<dbReference type="InterPro" id="IPR025505">
    <property type="entry name" value="FHIPEP_CS"/>
</dbReference>
<dbReference type="PROSITE" id="PS00994">
    <property type="entry name" value="FHIPEP"/>
    <property type="match status" value="1"/>
</dbReference>
<feature type="transmembrane region" description="Helical" evidence="7">
    <location>
        <begin position="273"/>
        <end position="306"/>
    </location>
</feature>
<dbReference type="InterPro" id="IPR042193">
    <property type="entry name" value="FHIPEP_3"/>
</dbReference>
<dbReference type="NCBIfam" id="TIGR01398">
    <property type="entry name" value="FlhA"/>
    <property type="match status" value="1"/>
</dbReference>
<dbReference type="GO" id="GO:0044780">
    <property type="term" value="P:bacterial-type flagellum assembly"/>
    <property type="evidence" value="ECO:0007669"/>
    <property type="project" value="InterPro"/>
</dbReference>
<evidence type="ECO:0000256" key="1">
    <source>
        <dbReference type="ARBA" id="ARBA00004651"/>
    </source>
</evidence>
<gene>
    <name evidence="7 8" type="primary">flhA</name>
    <name evidence="8" type="ordered locus">IALB_2525</name>
</gene>
<dbReference type="Gene3D" id="3.40.30.60">
    <property type="entry name" value="FHIPEP family, domain 1"/>
    <property type="match status" value="1"/>
</dbReference>
<keyword evidence="7" id="KW-1006">Bacterial flagellum protein export</keyword>
<keyword evidence="7" id="KW-0813">Transport</keyword>
<comment type="function">
    <text evidence="7">Required for formation of the rod structure of the flagellar apparatus. Together with FliI and FliH, may constitute the export apparatus of flagellin.</text>
</comment>
<evidence type="ECO:0000256" key="7">
    <source>
        <dbReference type="RuleBase" id="RU364093"/>
    </source>
</evidence>
<keyword evidence="7" id="KW-0653">Protein transport</keyword>
<evidence type="ECO:0000256" key="2">
    <source>
        <dbReference type="ARBA" id="ARBA00008835"/>
    </source>
</evidence>
<evidence type="ECO:0000313" key="8">
    <source>
        <dbReference type="EMBL" id="AFH50228.1"/>
    </source>
</evidence>
<accession>I0AMM1</accession>
<keyword evidence="3 7" id="KW-1003">Cell membrane</keyword>
<dbReference type="Proteomes" id="UP000007394">
    <property type="component" value="Chromosome"/>
</dbReference>
<keyword evidence="8" id="KW-0966">Cell projection</keyword>
<feature type="transmembrane region" description="Helical" evidence="7">
    <location>
        <begin position="66"/>
        <end position="87"/>
    </location>
</feature>
<keyword evidence="6 7" id="KW-0472">Membrane</keyword>
<evidence type="ECO:0000256" key="3">
    <source>
        <dbReference type="ARBA" id="ARBA00022475"/>
    </source>
</evidence>
<feature type="transmembrane region" description="Helical" evidence="7">
    <location>
        <begin position="12"/>
        <end position="29"/>
    </location>
</feature>
<dbReference type="GO" id="GO:0005886">
    <property type="term" value="C:plasma membrane"/>
    <property type="evidence" value="ECO:0007669"/>
    <property type="project" value="UniProtKB-SubCell"/>
</dbReference>
<comment type="similarity">
    <text evidence="2 7">Belongs to the FHIPEP (flagella/HR/invasion proteins export pore) family.</text>
</comment>
<dbReference type="STRING" id="945713.IALB_2525"/>
<dbReference type="EMBL" id="CP003418">
    <property type="protein sequence ID" value="AFH50228.1"/>
    <property type="molecule type" value="Genomic_DNA"/>
</dbReference>